<dbReference type="RefSeq" id="WP_224036244.1">
    <property type="nucleotide sequence ID" value="NZ_AP024849.1"/>
</dbReference>
<dbReference type="InterPro" id="IPR028082">
    <property type="entry name" value="Peripla_BP_I"/>
</dbReference>
<evidence type="ECO:0000256" key="2">
    <source>
        <dbReference type="ARBA" id="ARBA00023125"/>
    </source>
</evidence>
<dbReference type="PROSITE" id="PS50943">
    <property type="entry name" value="HTH_CROC1"/>
    <property type="match status" value="1"/>
</dbReference>
<dbReference type="CDD" id="cd06267">
    <property type="entry name" value="PBP1_LacI_sugar_binding-like"/>
    <property type="match status" value="1"/>
</dbReference>
<dbReference type="PANTHER" id="PTHR30146:SF24">
    <property type="entry name" value="XYLOSE OPERON REGULATORY PROTEIN"/>
    <property type="match status" value="1"/>
</dbReference>
<feature type="domain" description="HTH cro/C1-type" evidence="5">
    <location>
        <begin position="2"/>
        <end position="47"/>
    </location>
</feature>
<evidence type="ECO:0000313" key="7">
    <source>
        <dbReference type="Proteomes" id="UP000824633"/>
    </source>
</evidence>
<dbReference type="CDD" id="cd00093">
    <property type="entry name" value="HTH_XRE"/>
    <property type="match status" value="1"/>
</dbReference>
<dbReference type="PROSITE" id="PS50932">
    <property type="entry name" value="HTH_LACI_2"/>
    <property type="match status" value="1"/>
</dbReference>
<proteinExistence type="predicted"/>
<sequence>MITIKEMSNILGISSTTVSNVIHGKTKEVSKETVKKVEELLEKYDYVPNINARNLATNNSKIIAVAIKSIKDEYENVINDPFNSELLGAIEKHIRASGYFMMLYIADDISEILKCVSTWNVDGLVFLGVDEDDCKKIKKKYKKPMVFIDSYFYDGITDFVNVGLEDTQGAYEMTKYLIECGHKKIGFFTDNCVGLCYQRLIGYKKALKEYGINFNKEDVIIIKQIEGNFDASLQEIYKLSENYTAFFCMSDYYAVKVMNYMTDRGKKIPDEFSIVGFDNIFYGEICRPSLTTVHQDISRKGEVAIEYLVAMIQGKEPENRMVMLPTRLVIRNTVKNLNVSE</sequence>
<name>A0ABM7T6J8_9CLOT</name>
<dbReference type="InterPro" id="IPR000843">
    <property type="entry name" value="HTH_LacI"/>
</dbReference>
<keyword evidence="1" id="KW-0805">Transcription regulation</keyword>
<dbReference type="Pfam" id="PF13377">
    <property type="entry name" value="Peripla_BP_3"/>
    <property type="match status" value="1"/>
</dbReference>
<keyword evidence="2" id="KW-0238">DNA-binding</keyword>
<dbReference type="SUPFAM" id="SSF53822">
    <property type="entry name" value="Periplasmic binding protein-like I"/>
    <property type="match status" value="1"/>
</dbReference>
<evidence type="ECO:0000256" key="3">
    <source>
        <dbReference type="ARBA" id="ARBA00023163"/>
    </source>
</evidence>
<evidence type="ECO:0000313" key="6">
    <source>
        <dbReference type="EMBL" id="BCZ44576.1"/>
    </source>
</evidence>
<evidence type="ECO:0000259" key="4">
    <source>
        <dbReference type="PROSITE" id="PS50932"/>
    </source>
</evidence>
<feature type="domain" description="HTH lacI-type" evidence="4">
    <location>
        <begin position="2"/>
        <end position="57"/>
    </location>
</feature>
<reference evidence="7" key="1">
    <citation type="submission" date="2021-07" db="EMBL/GenBank/DDBJ databases">
        <title>Complete genome sequencing of a Clostridium isolate.</title>
        <authorList>
            <person name="Ueki A."/>
            <person name="Tonouchi A."/>
        </authorList>
    </citation>
    <scope>NUCLEOTIDE SEQUENCE [LARGE SCALE GENOMIC DNA]</scope>
    <source>
        <strain evidence="7">C5S11</strain>
    </source>
</reference>
<dbReference type="Gene3D" id="1.10.260.40">
    <property type="entry name" value="lambda repressor-like DNA-binding domains"/>
    <property type="match status" value="1"/>
</dbReference>
<keyword evidence="7" id="KW-1185">Reference proteome</keyword>
<dbReference type="SMART" id="SM00354">
    <property type="entry name" value="HTH_LACI"/>
    <property type="match status" value="1"/>
</dbReference>
<organism evidence="6 7">
    <name type="scientific">Clostridium gelidum</name>
    <dbReference type="NCBI Taxonomy" id="704125"/>
    <lineage>
        <taxon>Bacteria</taxon>
        <taxon>Bacillati</taxon>
        <taxon>Bacillota</taxon>
        <taxon>Clostridia</taxon>
        <taxon>Eubacteriales</taxon>
        <taxon>Clostridiaceae</taxon>
        <taxon>Clostridium</taxon>
    </lineage>
</organism>
<dbReference type="InterPro" id="IPR001387">
    <property type="entry name" value="Cro/C1-type_HTH"/>
</dbReference>
<dbReference type="PANTHER" id="PTHR30146">
    <property type="entry name" value="LACI-RELATED TRANSCRIPTIONAL REPRESSOR"/>
    <property type="match status" value="1"/>
</dbReference>
<dbReference type="InterPro" id="IPR046335">
    <property type="entry name" value="LacI/GalR-like_sensor"/>
</dbReference>
<dbReference type="SUPFAM" id="SSF47413">
    <property type="entry name" value="lambda repressor-like DNA-binding domains"/>
    <property type="match status" value="1"/>
</dbReference>
<protein>
    <submittedName>
        <fullName evidence="6">LacI family transcriptional regulator</fullName>
    </submittedName>
</protein>
<dbReference type="Pfam" id="PF00356">
    <property type="entry name" value="LacI"/>
    <property type="match status" value="1"/>
</dbReference>
<accession>A0ABM7T6J8</accession>
<dbReference type="Gene3D" id="3.40.50.2300">
    <property type="match status" value="2"/>
</dbReference>
<dbReference type="EMBL" id="AP024849">
    <property type="protein sequence ID" value="BCZ44576.1"/>
    <property type="molecule type" value="Genomic_DNA"/>
</dbReference>
<keyword evidence="3" id="KW-0804">Transcription</keyword>
<gene>
    <name evidence="6" type="ORF">psyc5s11_06430</name>
</gene>
<dbReference type="InterPro" id="IPR010982">
    <property type="entry name" value="Lambda_DNA-bd_dom_sf"/>
</dbReference>
<evidence type="ECO:0000256" key="1">
    <source>
        <dbReference type="ARBA" id="ARBA00023015"/>
    </source>
</evidence>
<evidence type="ECO:0000259" key="5">
    <source>
        <dbReference type="PROSITE" id="PS50943"/>
    </source>
</evidence>
<dbReference type="Proteomes" id="UP000824633">
    <property type="component" value="Chromosome"/>
</dbReference>